<name>A0A812MTA7_9DINO</name>
<dbReference type="EMBL" id="CAJNJA010011473">
    <property type="protein sequence ID" value="CAE7273185.1"/>
    <property type="molecule type" value="Genomic_DNA"/>
</dbReference>
<protein>
    <submittedName>
        <fullName evidence="2">SYP42 protein</fullName>
    </submittedName>
</protein>
<accession>A0A812MTA7</accession>
<organism evidence="2 3">
    <name type="scientific">Symbiodinium necroappetens</name>
    <dbReference type="NCBI Taxonomy" id="1628268"/>
    <lineage>
        <taxon>Eukaryota</taxon>
        <taxon>Sar</taxon>
        <taxon>Alveolata</taxon>
        <taxon>Dinophyceae</taxon>
        <taxon>Suessiales</taxon>
        <taxon>Symbiodiniaceae</taxon>
        <taxon>Symbiodinium</taxon>
    </lineage>
</organism>
<feature type="region of interest" description="Disordered" evidence="1">
    <location>
        <begin position="232"/>
        <end position="251"/>
    </location>
</feature>
<comment type="caution">
    <text evidence="2">The sequence shown here is derived from an EMBL/GenBank/DDBJ whole genome shotgun (WGS) entry which is preliminary data.</text>
</comment>
<dbReference type="OrthoDB" id="421311at2759"/>
<evidence type="ECO:0000256" key="1">
    <source>
        <dbReference type="SAM" id="MobiDB-lite"/>
    </source>
</evidence>
<evidence type="ECO:0000313" key="2">
    <source>
        <dbReference type="EMBL" id="CAE7273185.1"/>
    </source>
</evidence>
<feature type="non-terminal residue" evidence="2">
    <location>
        <position position="1"/>
    </location>
</feature>
<evidence type="ECO:0000313" key="3">
    <source>
        <dbReference type="Proteomes" id="UP000601435"/>
    </source>
</evidence>
<sequence>MGRKVPKIRVSHDVEVALMPAGKRCAPMGTLHLPGTLLRSQSAPNMVMTSPTGWAAETQKVLESRLRDFQEHRRQDAKLAHAMAAGTWPGVAAALRPGTSAPLGATGGGPHHGGLDLRPQTTGSSKYDITKHGWYHPLGQAETTRLAGMDKGSWVWTMQKARDHIGYGPDGRVTREDIQITAVSGDNPDWFIGNRTVPGPLTTKKVPVRRCPESKIEGDELRVRAKTYAQGEGLSTIETLHESSRPPTATK</sequence>
<gene>
    <name evidence="2" type="primary">SYP42</name>
    <name evidence="2" type="ORF">SNEC2469_LOCUS6587</name>
</gene>
<dbReference type="AlphaFoldDB" id="A0A812MTA7"/>
<keyword evidence="3" id="KW-1185">Reference proteome</keyword>
<proteinExistence type="predicted"/>
<dbReference type="Proteomes" id="UP000601435">
    <property type="component" value="Unassembled WGS sequence"/>
</dbReference>
<reference evidence="2" key="1">
    <citation type="submission" date="2021-02" db="EMBL/GenBank/DDBJ databases">
        <authorList>
            <person name="Dougan E. K."/>
            <person name="Rhodes N."/>
            <person name="Thang M."/>
            <person name="Chan C."/>
        </authorList>
    </citation>
    <scope>NUCLEOTIDE SEQUENCE</scope>
</reference>